<dbReference type="InterPro" id="IPR050832">
    <property type="entry name" value="Bact_Acetyltransf"/>
</dbReference>
<keyword evidence="2" id="KW-0012">Acyltransferase</keyword>
<sequence>MHVRRASVEDSPALARARASLIGETPTGPWLNTLEQHIATEISDRRMAAFLIDAHHGDHVVSCALGTIQQGLPGPGYDGQYGYVHLVWTLSEYRCRGYGRAVTTALLRWLEEQGCPLVTLNTSTAAADLYLSLGFTPNDKAMRWVRRRAKV</sequence>
<dbReference type="PANTHER" id="PTHR43877">
    <property type="entry name" value="AMINOALKYLPHOSPHONATE N-ACETYLTRANSFERASE-RELATED-RELATED"/>
    <property type="match status" value="1"/>
</dbReference>
<evidence type="ECO:0000256" key="2">
    <source>
        <dbReference type="ARBA" id="ARBA00023315"/>
    </source>
</evidence>
<organism evidence="4 5">
    <name type="scientific">Streptomyces mooreae</name>
    <dbReference type="NCBI Taxonomy" id="3075523"/>
    <lineage>
        <taxon>Bacteria</taxon>
        <taxon>Bacillati</taxon>
        <taxon>Actinomycetota</taxon>
        <taxon>Actinomycetes</taxon>
        <taxon>Kitasatosporales</taxon>
        <taxon>Streptomycetaceae</taxon>
        <taxon>Streptomyces</taxon>
    </lineage>
</organism>
<proteinExistence type="predicted"/>
<evidence type="ECO:0000259" key="3">
    <source>
        <dbReference type="PROSITE" id="PS51186"/>
    </source>
</evidence>
<reference evidence="4" key="1">
    <citation type="submission" date="2024-05" db="EMBL/GenBank/DDBJ databases">
        <title>30 novel species of actinomycetes from the DSMZ collection.</title>
        <authorList>
            <person name="Nouioui I."/>
        </authorList>
    </citation>
    <scope>NUCLEOTIDE SEQUENCE</scope>
    <source>
        <strain evidence="4">DSM 41527</strain>
    </source>
</reference>
<dbReference type="RefSeq" id="WP_311626202.1">
    <property type="nucleotide sequence ID" value="NZ_JAVRFE010000040.1"/>
</dbReference>
<dbReference type="EMBL" id="JAVRFE010000040">
    <property type="protein sequence ID" value="MDT0459153.1"/>
    <property type="molecule type" value="Genomic_DNA"/>
</dbReference>
<gene>
    <name evidence="4" type="ORF">RM550_26130</name>
</gene>
<evidence type="ECO:0000256" key="1">
    <source>
        <dbReference type="ARBA" id="ARBA00022679"/>
    </source>
</evidence>
<protein>
    <submittedName>
        <fullName evidence="4">GNAT family N-acetyltransferase</fullName>
    </submittedName>
</protein>
<dbReference type="Proteomes" id="UP001180551">
    <property type="component" value="Unassembled WGS sequence"/>
</dbReference>
<keyword evidence="1" id="KW-0808">Transferase</keyword>
<dbReference type="InterPro" id="IPR000182">
    <property type="entry name" value="GNAT_dom"/>
</dbReference>
<comment type="caution">
    <text evidence="4">The sequence shown here is derived from an EMBL/GenBank/DDBJ whole genome shotgun (WGS) entry which is preliminary data.</text>
</comment>
<dbReference type="Gene3D" id="3.40.630.30">
    <property type="match status" value="1"/>
</dbReference>
<keyword evidence="5" id="KW-1185">Reference proteome</keyword>
<dbReference type="InterPro" id="IPR016181">
    <property type="entry name" value="Acyl_CoA_acyltransferase"/>
</dbReference>
<dbReference type="SUPFAM" id="SSF55729">
    <property type="entry name" value="Acyl-CoA N-acyltransferases (Nat)"/>
    <property type="match status" value="1"/>
</dbReference>
<dbReference type="PROSITE" id="PS51186">
    <property type="entry name" value="GNAT"/>
    <property type="match status" value="1"/>
</dbReference>
<dbReference type="CDD" id="cd04301">
    <property type="entry name" value="NAT_SF"/>
    <property type="match status" value="1"/>
</dbReference>
<name>A0ABU2TDY2_9ACTN</name>
<dbReference type="Pfam" id="PF00583">
    <property type="entry name" value="Acetyltransf_1"/>
    <property type="match status" value="1"/>
</dbReference>
<evidence type="ECO:0000313" key="5">
    <source>
        <dbReference type="Proteomes" id="UP001180551"/>
    </source>
</evidence>
<feature type="domain" description="N-acetyltransferase" evidence="3">
    <location>
        <begin position="1"/>
        <end position="151"/>
    </location>
</feature>
<accession>A0ABU2TDY2</accession>
<evidence type="ECO:0000313" key="4">
    <source>
        <dbReference type="EMBL" id="MDT0459153.1"/>
    </source>
</evidence>